<evidence type="ECO:0000313" key="2">
    <source>
        <dbReference type="Proteomes" id="UP001497382"/>
    </source>
</evidence>
<sequence length="32" mass="4033">MRSNFSWSWKVDSTVHSPDKLYLEYLYYIKKF</sequence>
<dbReference type="EMBL" id="CAXIEN010000091">
    <property type="protein sequence ID" value="CAL1276184.1"/>
    <property type="molecule type" value="Genomic_DNA"/>
</dbReference>
<gene>
    <name evidence="1" type="ORF">LARSCL_LOCUS8490</name>
</gene>
<protein>
    <submittedName>
        <fullName evidence="1">Uncharacterized protein</fullName>
    </submittedName>
</protein>
<dbReference type="Proteomes" id="UP001497382">
    <property type="component" value="Unassembled WGS sequence"/>
</dbReference>
<keyword evidence="2" id="KW-1185">Reference proteome</keyword>
<comment type="caution">
    <text evidence="1">The sequence shown here is derived from an EMBL/GenBank/DDBJ whole genome shotgun (WGS) entry which is preliminary data.</text>
</comment>
<dbReference type="AlphaFoldDB" id="A0AAV1ZWL9"/>
<name>A0AAV1ZWL9_9ARAC</name>
<accession>A0AAV1ZWL9</accession>
<reference evidence="1 2" key="1">
    <citation type="submission" date="2024-04" db="EMBL/GenBank/DDBJ databases">
        <authorList>
            <person name="Rising A."/>
            <person name="Reimegard J."/>
            <person name="Sonavane S."/>
            <person name="Akerstrom W."/>
            <person name="Nylinder S."/>
            <person name="Hedman E."/>
            <person name="Kallberg Y."/>
        </authorList>
    </citation>
    <scope>NUCLEOTIDE SEQUENCE [LARGE SCALE GENOMIC DNA]</scope>
</reference>
<evidence type="ECO:0000313" key="1">
    <source>
        <dbReference type="EMBL" id="CAL1276184.1"/>
    </source>
</evidence>
<organism evidence="1 2">
    <name type="scientific">Larinioides sclopetarius</name>
    <dbReference type="NCBI Taxonomy" id="280406"/>
    <lineage>
        <taxon>Eukaryota</taxon>
        <taxon>Metazoa</taxon>
        <taxon>Ecdysozoa</taxon>
        <taxon>Arthropoda</taxon>
        <taxon>Chelicerata</taxon>
        <taxon>Arachnida</taxon>
        <taxon>Araneae</taxon>
        <taxon>Araneomorphae</taxon>
        <taxon>Entelegynae</taxon>
        <taxon>Araneoidea</taxon>
        <taxon>Araneidae</taxon>
        <taxon>Larinioides</taxon>
    </lineage>
</organism>
<proteinExistence type="predicted"/>